<keyword evidence="3" id="KW-1185">Reference proteome</keyword>
<gene>
    <name evidence="2" type="ORF">SISNIDRAFT_456325</name>
</gene>
<name>A0A164SS15_9AGAM</name>
<proteinExistence type="predicted"/>
<dbReference type="STRING" id="1314777.A0A164SS15"/>
<dbReference type="OrthoDB" id="3365698at2759"/>
<evidence type="ECO:0000256" key="1">
    <source>
        <dbReference type="SAM" id="Coils"/>
    </source>
</evidence>
<sequence length="495" mass="56054">MSDAASLDKEMENLQKKFASMQKRIERSLKIQHNRCIPIDRLSDEIITEILQYEIDDAGDHWSFKDFPLFPTYSICTRWRQVAIGSPSLWTRISLPCPPRLFRLIRDRSRSNQLKVFVSNASAPDPIETVSLGESLRQLVPRISKLRVFWDWFPNRLDMIGFDTLLSMHVDQREFSALREIDLTDIFTDDPECDPIGLNAPALRKLIFDGLPSFIARPIPSLLDLQYKTCGFDIKEILNLLSYHPQLHSCSLINTGSRGDFKDHHSIVSLNSLQNLVLDNLHVSGMEILLANLTLPASARLTLGTYVHDHDHDLFEKFIGPYLSNSDELKVTSDKKKIIYSMTYKSRGAITIAHRAGDGLLPTLAKCPTDLSLIDIQHSILPPVSDLIQAFTLWSKIAHIRVCTEELQFENLLTALEETPAIVCPLLRILDCTGTEFSGLRMKSFLDFRESKGARIQTLKFTRGFAHSGVDELVSSTTAIIQLDPVEVEESAEYS</sequence>
<dbReference type="InterPro" id="IPR032675">
    <property type="entry name" value="LRR_dom_sf"/>
</dbReference>
<organism evidence="2 3">
    <name type="scientific">Sistotremastrum niveocremeum HHB9708</name>
    <dbReference type="NCBI Taxonomy" id="1314777"/>
    <lineage>
        <taxon>Eukaryota</taxon>
        <taxon>Fungi</taxon>
        <taxon>Dikarya</taxon>
        <taxon>Basidiomycota</taxon>
        <taxon>Agaricomycotina</taxon>
        <taxon>Agaricomycetes</taxon>
        <taxon>Sistotremastrales</taxon>
        <taxon>Sistotremastraceae</taxon>
        <taxon>Sertulicium</taxon>
        <taxon>Sertulicium niveocremeum</taxon>
    </lineage>
</organism>
<dbReference type="Proteomes" id="UP000076722">
    <property type="component" value="Unassembled WGS sequence"/>
</dbReference>
<evidence type="ECO:0000313" key="3">
    <source>
        <dbReference type="Proteomes" id="UP000076722"/>
    </source>
</evidence>
<dbReference type="EMBL" id="KV419413">
    <property type="protein sequence ID" value="KZS91746.1"/>
    <property type="molecule type" value="Genomic_DNA"/>
</dbReference>
<evidence type="ECO:0008006" key="4">
    <source>
        <dbReference type="Google" id="ProtNLM"/>
    </source>
</evidence>
<reference evidence="2 3" key="1">
    <citation type="journal article" date="2016" name="Mol. Biol. Evol.">
        <title>Comparative Genomics of Early-Diverging Mushroom-Forming Fungi Provides Insights into the Origins of Lignocellulose Decay Capabilities.</title>
        <authorList>
            <person name="Nagy L.G."/>
            <person name="Riley R."/>
            <person name="Tritt A."/>
            <person name="Adam C."/>
            <person name="Daum C."/>
            <person name="Floudas D."/>
            <person name="Sun H."/>
            <person name="Yadav J.S."/>
            <person name="Pangilinan J."/>
            <person name="Larsson K.H."/>
            <person name="Matsuura K."/>
            <person name="Barry K."/>
            <person name="Labutti K."/>
            <person name="Kuo R."/>
            <person name="Ohm R.A."/>
            <person name="Bhattacharya S.S."/>
            <person name="Shirouzu T."/>
            <person name="Yoshinaga Y."/>
            <person name="Martin F.M."/>
            <person name="Grigoriev I.V."/>
            <person name="Hibbett D.S."/>
        </authorList>
    </citation>
    <scope>NUCLEOTIDE SEQUENCE [LARGE SCALE GENOMIC DNA]</scope>
    <source>
        <strain evidence="2 3">HHB9708</strain>
    </source>
</reference>
<feature type="coiled-coil region" evidence="1">
    <location>
        <begin position="4"/>
        <end position="31"/>
    </location>
</feature>
<evidence type="ECO:0000313" key="2">
    <source>
        <dbReference type="EMBL" id="KZS91746.1"/>
    </source>
</evidence>
<protein>
    <recommendedName>
        <fullName evidence="4">F-box domain-containing protein</fullName>
    </recommendedName>
</protein>
<dbReference type="AlphaFoldDB" id="A0A164SS15"/>
<accession>A0A164SS15</accession>
<keyword evidence="1" id="KW-0175">Coiled coil</keyword>
<dbReference type="Gene3D" id="3.80.10.10">
    <property type="entry name" value="Ribonuclease Inhibitor"/>
    <property type="match status" value="1"/>
</dbReference>